<dbReference type="PANTHER" id="PTHR28678">
    <property type="entry name" value="CODANIN-1"/>
    <property type="match status" value="1"/>
</dbReference>
<keyword evidence="4" id="KW-1185">Reference proteome</keyword>
<dbReference type="InterPro" id="IPR040031">
    <property type="entry name" value="Codanin-1"/>
</dbReference>
<accession>A0A2T7PFY0</accession>
<dbReference type="GO" id="GO:0005634">
    <property type="term" value="C:nucleus"/>
    <property type="evidence" value="ECO:0007669"/>
    <property type="project" value="TreeGrafter"/>
</dbReference>
<feature type="compositionally biased region" description="Basic residues" evidence="1">
    <location>
        <begin position="256"/>
        <end position="265"/>
    </location>
</feature>
<feature type="compositionally biased region" description="Polar residues" evidence="1">
    <location>
        <begin position="277"/>
        <end position="307"/>
    </location>
</feature>
<feature type="compositionally biased region" description="Basic and acidic residues" evidence="1">
    <location>
        <begin position="99"/>
        <end position="114"/>
    </location>
</feature>
<organism evidence="3 4">
    <name type="scientific">Pomacea canaliculata</name>
    <name type="common">Golden apple snail</name>
    <dbReference type="NCBI Taxonomy" id="400727"/>
    <lineage>
        <taxon>Eukaryota</taxon>
        <taxon>Metazoa</taxon>
        <taxon>Spiralia</taxon>
        <taxon>Lophotrochozoa</taxon>
        <taxon>Mollusca</taxon>
        <taxon>Gastropoda</taxon>
        <taxon>Caenogastropoda</taxon>
        <taxon>Architaenioglossa</taxon>
        <taxon>Ampullarioidea</taxon>
        <taxon>Ampullariidae</taxon>
        <taxon>Pomacea</taxon>
    </lineage>
</organism>
<comment type="caution">
    <text evidence="3">The sequence shown here is derived from an EMBL/GenBank/DDBJ whole genome shotgun (WGS) entry which is preliminary data.</text>
</comment>
<feature type="compositionally biased region" description="Basic and acidic residues" evidence="1">
    <location>
        <begin position="498"/>
        <end position="515"/>
    </location>
</feature>
<dbReference type="EMBL" id="PZQS01000004">
    <property type="protein sequence ID" value="PVD32312.1"/>
    <property type="molecule type" value="Genomic_DNA"/>
</dbReference>
<reference evidence="3 4" key="1">
    <citation type="submission" date="2018-04" db="EMBL/GenBank/DDBJ databases">
        <title>The genome of golden apple snail Pomacea canaliculata provides insight into stress tolerance and invasive adaptation.</title>
        <authorList>
            <person name="Liu C."/>
            <person name="Liu B."/>
            <person name="Ren Y."/>
            <person name="Zhang Y."/>
            <person name="Wang H."/>
            <person name="Li S."/>
            <person name="Jiang F."/>
            <person name="Yin L."/>
            <person name="Zhang G."/>
            <person name="Qian W."/>
            <person name="Fan W."/>
        </authorList>
    </citation>
    <scope>NUCLEOTIDE SEQUENCE [LARGE SCALE GENOMIC DNA]</scope>
    <source>
        <strain evidence="3">SZHN2017</strain>
        <tissue evidence="3">Muscle</tissue>
    </source>
</reference>
<dbReference type="Pfam" id="PF15296">
    <property type="entry name" value="Codanin-1_C"/>
    <property type="match status" value="1"/>
</dbReference>
<dbReference type="OrthoDB" id="20982at2759"/>
<feature type="compositionally biased region" description="Basic residues" evidence="1">
    <location>
        <begin position="308"/>
        <end position="319"/>
    </location>
</feature>
<dbReference type="InterPro" id="IPR028171">
    <property type="entry name" value="Codanin-1_C"/>
</dbReference>
<name>A0A2T7PFY0_POMCA</name>
<dbReference type="STRING" id="400727.A0A2T7PFY0"/>
<evidence type="ECO:0000313" key="3">
    <source>
        <dbReference type="EMBL" id="PVD32312.1"/>
    </source>
</evidence>
<dbReference type="GO" id="GO:0006325">
    <property type="term" value="P:chromatin organization"/>
    <property type="evidence" value="ECO:0007669"/>
    <property type="project" value="TreeGrafter"/>
</dbReference>
<evidence type="ECO:0000256" key="1">
    <source>
        <dbReference type="SAM" id="MobiDB-lite"/>
    </source>
</evidence>
<feature type="compositionally biased region" description="Polar residues" evidence="1">
    <location>
        <begin position="240"/>
        <end position="253"/>
    </location>
</feature>
<evidence type="ECO:0000313" key="4">
    <source>
        <dbReference type="Proteomes" id="UP000245119"/>
    </source>
</evidence>
<proteinExistence type="predicted"/>
<feature type="region of interest" description="Disordered" evidence="1">
    <location>
        <begin position="67"/>
        <end position="114"/>
    </location>
</feature>
<feature type="region of interest" description="Disordered" evidence="1">
    <location>
        <begin position="229"/>
        <end position="327"/>
    </location>
</feature>
<dbReference type="Proteomes" id="UP000245119">
    <property type="component" value="Linkage Group LG4"/>
</dbReference>
<feature type="domain" description="Codanin-1 C-terminal" evidence="2">
    <location>
        <begin position="993"/>
        <end position="1099"/>
    </location>
</feature>
<feature type="region of interest" description="Disordered" evidence="1">
    <location>
        <begin position="493"/>
        <end position="529"/>
    </location>
</feature>
<sequence>MAAILNLILKEEVSADTLVKWLQSEVIDALSLSKLDVYKNIRLEFIPYFLNHVRENTAHLFENGLSSGQSPVKKLSAKKPKPALRSVNPSARPKRSRLFSKDQSEKEKNAPSEIKVKDFDERKQCIHVQHLACVENSSGAEARQSDLKSVLCPRVADIVDPHQCASDILKTKDFKDNILNENLIQGLSESLHDEETSNSFERSRDLSLNSFAVSDSRSPEVNIINTVSPVTRNRKKKSQIQDGQASQHISPQFHSAPHRYNRTGHKQNLSLGEFFSSPDSSSYRNAETQRTLTFTDSSPEASWSSTRKNGRNTSSKKNRGLITDKQAQNFSQTRLNDFSVNSLQDFPPLNVSSPDPISDISSANTLNIKTPSSANSKSPLFSSSVGSVVKIQQDCEPQVTQTWSLLNAVKKQNHHSKNLRYTNLKQPRRISPITISSVSTNSANPLFSEAPIEEHEIVEPKLHVSTKSASRLQTNKENQNGSDAMVPIGIMDQQPGHLRSDSSEKQRADVLSKEEEILDSPRTPSKQASGKSVSIIQLIQANPQKVTYRDFLDLFVYTYSACLEEDVEDKNYFLTIHNAVYFATGVMRHHVQLLSKLDQTTLRLLSDNPRVADFAPDLQDQLKSFLESALEKTSTSMSFTTIPGVAFQAETDNRKNFPNDRTFHLFKKQRDLFYEVLREWEAQQSVPGWSLESHLGNKIRGLVGAKTELANYLHLTRLFLSQLISMCKGDQNLKAQEDSETISLLVELKETNPEKYIKLQERISQPSASGGQCSVTFPGHQRFFRDFIVVAANPVLNHHLSSLLSIRITELNRTEFGEEVLSSQADLVPDDMEMECKTFASTLLTLRLLARFLGFITFLPYQSPDGLPQPLLQDCITVRSVVPMPLDLGWYVQAALKSGRLSLVVPWVVEFLGQMDTGAYLLESFQHLFHLLQSILRLVWQQMKANGFSYSGLLIVTSIGWLSDLACLPGLPSNTEMDLFVPSVDCGSVDAICMVTQDLFYSCCPYLGEIRYLLSEFSIGTRSKTTIRKITLSAVDAVPPSAERETSKNLQASLEESFFHLHPSSLRRTVEFVADRTASNFIKQMRASFLPESLANCREEARNLAFSLSTKSNGNPKENVQQELNCLAQSICLRQRDKIMELQKSFCQPRISTSLQLLLSEDESKVVISCATAIACRTARMKILHWLKTYVTVAMYSREVMDEWVHYKTSSHSSAIQTRKKGEEPGDKICAVGRLPLDVSCQGNNLSLCDLPEKPKNKNSVKNIKDIVYETILLSKSDEIKPTESGSADTEMTTSHPVKMMCDLLRDGQDLLCRLLIRAEPVNSKDIVTHLHSIQASLTVSKDLPPQTAQCLASMTADVALEVICKQPSQWSQSICTQFIRLFEGVLWNQTDLSRLCSGLAKAKLMRAADKKILEDEK</sequence>
<protein>
    <recommendedName>
        <fullName evidence="2">Codanin-1 C-terminal domain-containing protein</fullName>
    </recommendedName>
</protein>
<dbReference type="PANTHER" id="PTHR28678:SF1">
    <property type="entry name" value="CODANIN-1"/>
    <property type="match status" value="1"/>
</dbReference>
<gene>
    <name evidence="3" type="ORF">C0Q70_07745</name>
</gene>
<evidence type="ECO:0000259" key="2">
    <source>
        <dbReference type="Pfam" id="PF15296"/>
    </source>
</evidence>